<dbReference type="SUPFAM" id="SSF51197">
    <property type="entry name" value="Clavaminate synthase-like"/>
    <property type="match status" value="1"/>
</dbReference>
<keyword evidence="4" id="KW-1185">Reference proteome</keyword>
<keyword evidence="3" id="KW-0223">Dioxygenase</keyword>
<dbReference type="PANTHER" id="PTHR20883">
    <property type="entry name" value="PHYTANOYL-COA DIOXYGENASE DOMAIN CONTAINING 1"/>
    <property type="match status" value="1"/>
</dbReference>
<dbReference type="InterPro" id="IPR008775">
    <property type="entry name" value="Phytyl_CoA_dOase-like"/>
</dbReference>
<evidence type="ECO:0000313" key="4">
    <source>
        <dbReference type="Proteomes" id="UP001493487"/>
    </source>
</evidence>
<evidence type="ECO:0000313" key="3">
    <source>
        <dbReference type="EMBL" id="MEQ4485696.1"/>
    </source>
</evidence>
<keyword evidence="1" id="KW-0479">Metal-binding</keyword>
<accession>A0ABV1L1K6</accession>
<reference evidence="3 4" key="1">
    <citation type="journal article" date="2023" name="Genome Announc.">
        <title>Pan-Genome Analyses of the Genus Cohnella and Proposal of the Novel Species Cohnella silvisoli sp. nov., Isolated from Forest Soil.</title>
        <authorList>
            <person name="Wang C."/>
            <person name="Mao L."/>
            <person name="Bao G."/>
            <person name="Zhu H."/>
        </authorList>
    </citation>
    <scope>NUCLEOTIDE SEQUENCE [LARGE SCALE GENOMIC DNA]</scope>
    <source>
        <strain evidence="3 4">NL03-T5-1</strain>
    </source>
</reference>
<protein>
    <submittedName>
        <fullName evidence="3">Phytanoyl-CoA dioxygenase family protein</fullName>
    </submittedName>
</protein>
<dbReference type="GO" id="GO:0051213">
    <property type="term" value="F:dioxygenase activity"/>
    <property type="evidence" value="ECO:0007669"/>
    <property type="project" value="UniProtKB-KW"/>
</dbReference>
<dbReference type="EMBL" id="JASKHM010000016">
    <property type="protein sequence ID" value="MEQ4485696.1"/>
    <property type="molecule type" value="Genomic_DNA"/>
</dbReference>
<organism evidence="3 4">
    <name type="scientific">Cohnella silvisoli</name>
    <dbReference type="NCBI Taxonomy" id="2873699"/>
    <lineage>
        <taxon>Bacteria</taxon>
        <taxon>Bacillati</taxon>
        <taxon>Bacillota</taxon>
        <taxon>Bacilli</taxon>
        <taxon>Bacillales</taxon>
        <taxon>Paenibacillaceae</taxon>
        <taxon>Cohnella</taxon>
    </lineage>
</organism>
<gene>
    <name evidence="3" type="ORF">QJS35_25235</name>
</gene>
<keyword evidence="2" id="KW-0408">Iron</keyword>
<dbReference type="Pfam" id="PF05721">
    <property type="entry name" value="PhyH"/>
    <property type="match status" value="1"/>
</dbReference>
<dbReference type="Gene3D" id="2.60.120.620">
    <property type="entry name" value="q2cbj1_9rhob like domain"/>
    <property type="match status" value="1"/>
</dbReference>
<keyword evidence="3" id="KW-0560">Oxidoreductase</keyword>
<dbReference type="RefSeq" id="WP_232187916.1">
    <property type="nucleotide sequence ID" value="NZ_JAIOAP010000015.1"/>
</dbReference>
<name>A0ABV1L1K6_9BACL</name>
<evidence type="ECO:0000256" key="1">
    <source>
        <dbReference type="ARBA" id="ARBA00022723"/>
    </source>
</evidence>
<dbReference type="PANTHER" id="PTHR20883:SF15">
    <property type="entry name" value="PHYTANOYL-COA DIOXYGENASE DOMAIN-CONTAINING PROTEIN 1"/>
    <property type="match status" value="1"/>
</dbReference>
<evidence type="ECO:0000256" key="2">
    <source>
        <dbReference type="ARBA" id="ARBA00023004"/>
    </source>
</evidence>
<dbReference type="Proteomes" id="UP001493487">
    <property type="component" value="Unassembled WGS sequence"/>
</dbReference>
<proteinExistence type="predicted"/>
<comment type="caution">
    <text evidence="3">The sequence shown here is derived from an EMBL/GenBank/DDBJ whole genome shotgun (WGS) entry which is preliminary data.</text>
</comment>
<sequence length="272" mass="30379">MRDNPPETLSSDQLLQFHTDGYLVIRQLFEQVEVAEIRNTFMDIHAGPPIPGFFEPLGEKEAGDDILKRYPRILQPHYFNATALKFMLHPRLIPILADLFGEEPLASQSMFYYKPPGARGQALHQDNYYLKVEPGTCIAAWTAIDDCDMANGGMMVVPQTGEIDLFCPEQADSRVSFTQAIVHVPKGMKAVSVEMKAGDTLFFNGNVIHGSGPNRTSDRFRRSFTCHYVGVSTEKLGSYFSKLYRADGSVIQQRINAETGPCGDEFAGFYGH</sequence>